<keyword evidence="7" id="KW-0444">Lipid biosynthesis</keyword>
<feature type="compositionally biased region" description="Low complexity" evidence="19">
    <location>
        <begin position="42"/>
        <end position="66"/>
    </location>
</feature>
<dbReference type="AlphaFoldDB" id="A0AAV5GCT2"/>
<evidence type="ECO:0000256" key="11">
    <source>
        <dbReference type="ARBA" id="ARBA00022989"/>
    </source>
</evidence>
<dbReference type="EC" id="2.7.8.8" evidence="5"/>
<dbReference type="Gene3D" id="1.20.120.1760">
    <property type="match status" value="1"/>
</dbReference>
<name>A0AAV5GCT2_9BASI</name>
<protein>
    <recommendedName>
        <fullName evidence="6">CDP-diacylglycerol--serine O-phosphatidyltransferase</fullName>
        <ecNumber evidence="5">2.7.8.8</ecNumber>
    </recommendedName>
    <alternativeName>
        <fullName evidence="16">Phosphatidylserine synthase</fullName>
    </alternativeName>
</protein>
<evidence type="ECO:0000256" key="5">
    <source>
        <dbReference type="ARBA" id="ARBA00013174"/>
    </source>
</evidence>
<dbReference type="PANTHER" id="PTHR14269:SF61">
    <property type="entry name" value="CDP-DIACYLGLYCEROL--SERINE O-PHOSPHATIDYLTRANSFERASE"/>
    <property type="match status" value="1"/>
</dbReference>
<keyword evidence="13" id="KW-0472">Membrane</keyword>
<evidence type="ECO:0000256" key="10">
    <source>
        <dbReference type="ARBA" id="ARBA00022824"/>
    </source>
</evidence>
<dbReference type="InterPro" id="IPR000462">
    <property type="entry name" value="CDP-OH_P_trans"/>
</dbReference>
<evidence type="ECO:0000256" key="16">
    <source>
        <dbReference type="ARBA" id="ARBA00032361"/>
    </source>
</evidence>
<dbReference type="InterPro" id="IPR048254">
    <property type="entry name" value="CDP_ALCOHOL_P_TRANSF_CS"/>
</dbReference>
<evidence type="ECO:0000256" key="4">
    <source>
        <dbReference type="ARBA" id="ARBA00010441"/>
    </source>
</evidence>
<evidence type="ECO:0000313" key="21">
    <source>
        <dbReference type="Proteomes" id="UP001342314"/>
    </source>
</evidence>
<dbReference type="PROSITE" id="PS00379">
    <property type="entry name" value="CDP_ALCOHOL_P_TRANSF"/>
    <property type="match status" value="1"/>
</dbReference>
<gene>
    <name evidence="20" type="ORF">Rhopal_000092-T1</name>
</gene>
<comment type="pathway">
    <text evidence="17">Phospholipid metabolism; phosphatidylethanolamine biosynthesis; phosphatidylethanolamine from CDP-diacylglycerol: step 1/2.</text>
</comment>
<keyword evidence="11" id="KW-1133">Transmembrane helix</keyword>
<keyword evidence="21" id="KW-1185">Reference proteome</keyword>
<evidence type="ECO:0000256" key="18">
    <source>
        <dbReference type="RuleBase" id="RU003750"/>
    </source>
</evidence>
<evidence type="ECO:0000256" key="13">
    <source>
        <dbReference type="ARBA" id="ARBA00023136"/>
    </source>
</evidence>
<dbReference type="GO" id="GO:0003882">
    <property type="term" value="F:CDP-diacylglycerol-serine O-phosphatidyltransferase activity"/>
    <property type="evidence" value="ECO:0007669"/>
    <property type="project" value="UniProtKB-EC"/>
</dbReference>
<keyword evidence="14" id="KW-0594">Phospholipid biosynthesis</keyword>
<dbReference type="InterPro" id="IPR004533">
    <property type="entry name" value="CDP-diaglyc--ser_O-PTrfase"/>
</dbReference>
<keyword evidence="10" id="KW-0256">Endoplasmic reticulum</keyword>
<reference evidence="20 21" key="1">
    <citation type="submission" date="2021-12" db="EMBL/GenBank/DDBJ databases">
        <title>High titer production of polyol ester of fatty acids by Rhodotorula paludigena BS15 towards product separation-free biomass refinery.</title>
        <authorList>
            <person name="Mano J."/>
            <person name="Ono H."/>
            <person name="Tanaka T."/>
            <person name="Naito K."/>
            <person name="Sushida H."/>
            <person name="Ike M."/>
            <person name="Tokuyasu K."/>
            <person name="Kitaoka M."/>
        </authorList>
    </citation>
    <scope>NUCLEOTIDE SEQUENCE [LARGE SCALE GENOMIC DNA]</scope>
    <source>
        <strain evidence="20 21">BS15</strain>
    </source>
</reference>
<proteinExistence type="inferred from homology"/>
<comment type="caution">
    <text evidence="20">The sequence shown here is derived from an EMBL/GenBank/DDBJ whole genome shotgun (WGS) entry which is preliminary data.</text>
</comment>
<dbReference type="FunFam" id="1.20.120.1760:FF:000022">
    <property type="entry name" value="CDP-diacylglycerol--serine O-phosphatidyltransferase"/>
    <property type="match status" value="1"/>
</dbReference>
<dbReference type="PANTHER" id="PTHR14269">
    <property type="entry name" value="CDP-DIACYLGLYCEROL--GLYCEROL-3-PHOSPHATE 3-PHOSPHATIDYLTRANSFERASE-RELATED"/>
    <property type="match status" value="1"/>
</dbReference>
<keyword evidence="12" id="KW-0443">Lipid metabolism</keyword>
<comment type="subcellular location">
    <subcellularLocation>
        <location evidence="2">Endoplasmic reticulum membrane</location>
        <topology evidence="2">Multi-pass membrane protein</topology>
    </subcellularLocation>
</comment>
<keyword evidence="9" id="KW-0812">Transmembrane</keyword>
<evidence type="ECO:0000256" key="7">
    <source>
        <dbReference type="ARBA" id="ARBA00022516"/>
    </source>
</evidence>
<keyword evidence="8 18" id="KW-0808">Transferase</keyword>
<evidence type="ECO:0000256" key="3">
    <source>
        <dbReference type="ARBA" id="ARBA00005189"/>
    </source>
</evidence>
<dbReference type="NCBIfam" id="TIGR00473">
    <property type="entry name" value="pssA"/>
    <property type="match status" value="1"/>
</dbReference>
<evidence type="ECO:0000256" key="15">
    <source>
        <dbReference type="ARBA" id="ARBA00023264"/>
    </source>
</evidence>
<comment type="similarity">
    <text evidence="4 18">Belongs to the CDP-alcohol phosphatidyltransferase class-I family.</text>
</comment>
<dbReference type="Proteomes" id="UP001342314">
    <property type="component" value="Unassembled WGS sequence"/>
</dbReference>
<dbReference type="EMBL" id="BQKY01000001">
    <property type="protein sequence ID" value="GJN87147.1"/>
    <property type="molecule type" value="Genomic_DNA"/>
</dbReference>
<dbReference type="Pfam" id="PF01066">
    <property type="entry name" value="CDP-OH_P_transf"/>
    <property type="match status" value="1"/>
</dbReference>
<dbReference type="InterPro" id="IPR043130">
    <property type="entry name" value="CDP-OH_PTrfase_TM_dom"/>
</dbReference>
<evidence type="ECO:0000256" key="14">
    <source>
        <dbReference type="ARBA" id="ARBA00023209"/>
    </source>
</evidence>
<evidence type="ECO:0000256" key="12">
    <source>
        <dbReference type="ARBA" id="ARBA00023098"/>
    </source>
</evidence>
<dbReference type="GO" id="GO:0005789">
    <property type="term" value="C:endoplasmic reticulum membrane"/>
    <property type="evidence" value="ECO:0007669"/>
    <property type="project" value="UniProtKB-SubCell"/>
</dbReference>
<accession>A0AAV5GCT2</accession>
<evidence type="ECO:0000313" key="20">
    <source>
        <dbReference type="EMBL" id="GJN87147.1"/>
    </source>
</evidence>
<sequence length="327" mass="34604">MPGKPPLCPSSSPHQTHPLPLVSSRTHTGTAADLTSPPVTGAPAQASSKASAPIDPPNASQAAKALAARRESATVDEAAKLAVQQSSQNEKDGASRAQAKREEAVKLKQFVQDDRHFSLVRNFRLADIVTLGNGFCGALSLFSSAKFIMTADDRYLWHALLYPLLGMVFDALDGKVARWRHESSMLGQELDSLADSVSFGVAPAFVAFTLGLRTTVDMLILTTFICAGIARLARFNATVALVPKDATGKSKYFEGLPIPSSLFLCGAMAACVQAGCIDGPAGQGSGVVGGLIEPLRERLGVEVHWASLVFLGWASAMVSKTLRIPKF</sequence>
<organism evidence="20 21">
    <name type="scientific">Rhodotorula paludigena</name>
    <dbReference type="NCBI Taxonomy" id="86838"/>
    <lineage>
        <taxon>Eukaryota</taxon>
        <taxon>Fungi</taxon>
        <taxon>Dikarya</taxon>
        <taxon>Basidiomycota</taxon>
        <taxon>Pucciniomycotina</taxon>
        <taxon>Microbotryomycetes</taxon>
        <taxon>Sporidiobolales</taxon>
        <taxon>Sporidiobolaceae</taxon>
        <taxon>Rhodotorula</taxon>
    </lineage>
</organism>
<feature type="region of interest" description="Disordered" evidence="19">
    <location>
        <begin position="1"/>
        <end position="70"/>
    </location>
</feature>
<dbReference type="InterPro" id="IPR050324">
    <property type="entry name" value="CDP-alcohol_PTase-I"/>
</dbReference>
<evidence type="ECO:0000256" key="17">
    <source>
        <dbReference type="ARBA" id="ARBA00060701"/>
    </source>
</evidence>
<keyword evidence="15" id="KW-1208">Phospholipid metabolism</keyword>
<evidence type="ECO:0000256" key="19">
    <source>
        <dbReference type="SAM" id="MobiDB-lite"/>
    </source>
</evidence>
<comment type="pathway">
    <text evidence="3">Lipid metabolism.</text>
</comment>
<dbReference type="GO" id="GO:0006659">
    <property type="term" value="P:phosphatidylserine biosynthetic process"/>
    <property type="evidence" value="ECO:0007669"/>
    <property type="project" value="UniProtKB-ARBA"/>
</dbReference>
<evidence type="ECO:0000256" key="1">
    <source>
        <dbReference type="ARBA" id="ARBA00000287"/>
    </source>
</evidence>
<comment type="catalytic activity">
    <reaction evidence="1">
        <text>a CDP-1,2-diacyl-sn-glycerol + L-serine = a 1,2-diacyl-sn-glycero-3-phospho-L-serine + CMP + H(+)</text>
        <dbReference type="Rhea" id="RHEA:16913"/>
        <dbReference type="ChEBI" id="CHEBI:15378"/>
        <dbReference type="ChEBI" id="CHEBI:33384"/>
        <dbReference type="ChEBI" id="CHEBI:57262"/>
        <dbReference type="ChEBI" id="CHEBI:58332"/>
        <dbReference type="ChEBI" id="CHEBI:60377"/>
        <dbReference type="EC" id="2.7.8.8"/>
    </reaction>
</comment>
<evidence type="ECO:0000256" key="9">
    <source>
        <dbReference type="ARBA" id="ARBA00022692"/>
    </source>
</evidence>
<evidence type="ECO:0000256" key="2">
    <source>
        <dbReference type="ARBA" id="ARBA00004477"/>
    </source>
</evidence>
<evidence type="ECO:0000256" key="8">
    <source>
        <dbReference type="ARBA" id="ARBA00022679"/>
    </source>
</evidence>
<evidence type="ECO:0000256" key="6">
    <source>
        <dbReference type="ARBA" id="ARBA00017171"/>
    </source>
</evidence>